<accession>A0ABD1PTB8</accession>
<sequence length="203" mass="22693">MQNSRWLYFCMLIFNITLIGPVFTHGNAIDREVLHVGEELQKETLPLQMGSRLYELKGLKPHTWYEVKISYPASIPSCFSLQLKRGSSDLGLNTGRKLLNTEKLIFKTDGIDSLSHQQVLHVLVDVEPEGVVAIPGKQERKFVIFNIVCDELFLGIPHSAWYVVILVLLCLGLAFVVPTFLPPFLLPKNGSPSLTDGTATKDS</sequence>
<dbReference type="PANTHER" id="PTHR35465:SF1">
    <property type="entry name" value="PHOSPHATIDYLINOSITOL-GLYCAN BIOSYNTHESIS CLASS X PROTEIN"/>
    <property type="match status" value="1"/>
</dbReference>
<feature type="transmembrane region" description="Helical" evidence="1">
    <location>
        <begin position="6"/>
        <end position="24"/>
    </location>
</feature>
<evidence type="ECO:0000313" key="3">
    <source>
        <dbReference type="Proteomes" id="UP001604336"/>
    </source>
</evidence>
<proteinExistence type="predicted"/>
<dbReference type="Proteomes" id="UP001604336">
    <property type="component" value="Unassembled WGS sequence"/>
</dbReference>
<keyword evidence="1" id="KW-0472">Membrane</keyword>
<evidence type="ECO:0000313" key="2">
    <source>
        <dbReference type="EMBL" id="KAL2467177.1"/>
    </source>
</evidence>
<keyword evidence="1" id="KW-1133">Transmembrane helix</keyword>
<organism evidence="2 3">
    <name type="scientific">Abeliophyllum distichum</name>
    <dbReference type="NCBI Taxonomy" id="126358"/>
    <lineage>
        <taxon>Eukaryota</taxon>
        <taxon>Viridiplantae</taxon>
        <taxon>Streptophyta</taxon>
        <taxon>Embryophyta</taxon>
        <taxon>Tracheophyta</taxon>
        <taxon>Spermatophyta</taxon>
        <taxon>Magnoliopsida</taxon>
        <taxon>eudicotyledons</taxon>
        <taxon>Gunneridae</taxon>
        <taxon>Pentapetalae</taxon>
        <taxon>asterids</taxon>
        <taxon>lamiids</taxon>
        <taxon>Lamiales</taxon>
        <taxon>Oleaceae</taxon>
        <taxon>Forsythieae</taxon>
        <taxon>Abeliophyllum</taxon>
    </lineage>
</organism>
<feature type="transmembrane region" description="Helical" evidence="1">
    <location>
        <begin position="160"/>
        <end position="181"/>
    </location>
</feature>
<dbReference type="EMBL" id="JBFOLK010000013">
    <property type="protein sequence ID" value="KAL2467177.1"/>
    <property type="molecule type" value="Genomic_DNA"/>
</dbReference>
<reference evidence="3" key="1">
    <citation type="submission" date="2024-07" db="EMBL/GenBank/DDBJ databases">
        <title>Two chromosome-level genome assemblies of Korean endemic species Abeliophyllum distichum and Forsythia ovata (Oleaceae).</title>
        <authorList>
            <person name="Jang H."/>
        </authorList>
    </citation>
    <scope>NUCLEOTIDE SEQUENCE [LARGE SCALE GENOMIC DNA]</scope>
</reference>
<gene>
    <name evidence="2" type="ORF">Adt_43028</name>
</gene>
<keyword evidence="1" id="KW-0812">Transmembrane</keyword>
<evidence type="ECO:0000256" key="1">
    <source>
        <dbReference type="SAM" id="Phobius"/>
    </source>
</evidence>
<comment type="caution">
    <text evidence="2">The sequence shown here is derived from an EMBL/GenBank/DDBJ whole genome shotgun (WGS) entry which is preliminary data.</text>
</comment>
<name>A0ABD1PTB8_9LAMI</name>
<protein>
    <submittedName>
        <fullName evidence="2">Uncharacterized protein</fullName>
    </submittedName>
</protein>
<dbReference type="PANTHER" id="PTHR35465">
    <property type="entry name" value="CAVEOLIN-1 PROTEIN"/>
    <property type="match status" value="1"/>
</dbReference>
<dbReference type="AlphaFoldDB" id="A0ABD1PTB8"/>
<keyword evidence="3" id="KW-1185">Reference proteome</keyword>